<gene>
    <name evidence="8" type="ORF">M0638_13920</name>
</gene>
<evidence type="ECO:0000256" key="1">
    <source>
        <dbReference type="ARBA" id="ARBA00004141"/>
    </source>
</evidence>
<feature type="transmembrane region" description="Helical" evidence="7">
    <location>
        <begin position="61"/>
        <end position="78"/>
    </location>
</feature>
<dbReference type="InterPro" id="IPR001898">
    <property type="entry name" value="SLC13A/DASS"/>
</dbReference>
<evidence type="ECO:0000256" key="6">
    <source>
        <dbReference type="SAM" id="MobiDB-lite"/>
    </source>
</evidence>
<feature type="transmembrane region" description="Helical" evidence="7">
    <location>
        <begin position="486"/>
        <end position="509"/>
    </location>
</feature>
<reference evidence="8" key="1">
    <citation type="submission" date="2022-04" db="EMBL/GenBank/DDBJ databases">
        <title>Roseomonas acroporae sp. nov., isolated from coral Acropora digitifera.</title>
        <authorList>
            <person name="Sun H."/>
        </authorList>
    </citation>
    <scope>NUCLEOTIDE SEQUENCE</scope>
    <source>
        <strain evidence="8">NAR14</strain>
    </source>
</reference>
<keyword evidence="4 7" id="KW-1133">Transmembrane helix</keyword>
<comment type="subcellular location">
    <subcellularLocation>
        <location evidence="1">Membrane</location>
        <topology evidence="1">Multi-pass membrane protein</topology>
    </subcellularLocation>
</comment>
<dbReference type="Pfam" id="PF00939">
    <property type="entry name" value="Na_sulph_symp"/>
    <property type="match status" value="1"/>
</dbReference>
<accession>A0A9X1Y9U3</accession>
<keyword evidence="9" id="KW-1185">Reference proteome</keyword>
<dbReference type="Proteomes" id="UP001139516">
    <property type="component" value="Unassembled WGS sequence"/>
</dbReference>
<feature type="transmembrane region" description="Helical" evidence="7">
    <location>
        <begin position="214"/>
        <end position="233"/>
    </location>
</feature>
<feature type="transmembrane region" description="Helical" evidence="7">
    <location>
        <begin position="190"/>
        <end position="207"/>
    </location>
</feature>
<feature type="transmembrane region" description="Helical" evidence="7">
    <location>
        <begin position="443"/>
        <end position="465"/>
    </location>
</feature>
<dbReference type="PIRSF" id="PIRSF002457">
    <property type="entry name" value="DASS"/>
    <property type="match status" value="1"/>
</dbReference>
<organism evidence="8 9">
    <name type="scientific">Roseomonas acroporae</name>
    <dbReference type="NCBI Taxonomy" id="2937791"/>
    <lineage>
        <taxon>Bacteria</taxon>
        <taxon>Pseudomonadati</taxon>
        <taxon>Pseudomonadota</taxon>
        <taxon>Alphaproteobacteria</taxon>
        <taxon>Acetobacterales</taxon>
        <taxon>Roseomonadaceae</taxon>
        <taxon>Roseomonas</taxon>
    </lineage>
</organism>
<evidence type="ECO:0000256" key="2">
    <source>
        <dbReference type="ARBA" id="ARBA00007349"/>
    </source>
</evidence>
<dbReference type="PANTHER" id="PTHR10283">
    <property type="entry name" value="SOLUTE CARRIER FAMILY 13 MEMBER"/>
    <property type="match status" value="1"/>
</dbReference>
<proteinExistence type="inferred from homology"/>
<keyword evidence="5 7" id="KW-0472">Membrane</keyword>
<feature type="transmembrane region" description="Helical" evidence="7">
    <location>
        <begin position="121"/>
        <end position="145"/>
    </location>
</feature>
<comment type="caution">
    <text evidence="8">The sequence shown here is derived from an EMBL/GenBank/DDBJ whole genome shotgun (WGS) entry which is preliminary data.</text>
</comment>
<keyword evidence="3 7" id="KW-0812">Transmembrane</keyword>
<dbReference type="GO" id="GO:0022857">
    <property type="term" value="F:transmembrane transporter activity"/>
    <property type="evidence" value="ECO:0007669"/>
    <property type="project" value="InterPro"/>
</dbReference>
<dbReference type="NCBIfam" id="TIGR00785">
    <property type="entry name" value="dass"/>
    <property type="match status" value="1"/>
</dbReference>
<sequence>MSAPPSDATTASVIPGRQPPAGQPIGSPEAPSSNRKLAFLGLAIALYLVVLLLPTPAGLSPAGQVSLGLLVLVVTLWISECVSPANSAVILTGAAVLGLMGKPLVANGPPLTSAGALNTMLVGFSSSAVLLVAAALFLAVALKLTGLDRRLALLVMRRIGVSPSRLILGSILVGLVLALFIPSATARVGAVIPIMVGIVTALGLPVASSLGATLMIVTAAACSIFNIGIKTGAAQNLISLNFMQQAFGAPVTWGGWFVAALPFTVLMCVVLFLAARFMLRPEVPAPAEAVRRLDAELAQLGPISAAEKRLILVAGVLLVMWSTEGLLHPFDTTTVTQIGIAALLMPRFGVMHWAQAEKLVPWGTVVLFAASISLGTLLQRTGAADWLAGVTLGQLGLAAMPLVLVIGALSLFNIVLHLGFASATGLASTLIPIMIAFAKTLPYGPQTAAGIVLIQAFVVSFGFILPTNAPQNMLCYGTGAFTMGQFMRIGIVLTVAGFALILLLSATWWPMIGVL</sequence>
<name>A0A9X1Y9U3_9PROT</name>
<evidence type="ECO:0000256" key="7">
    <source>
        <dbReference type="SAM" id="Phobius"/>
    </source>
</evidence>
<feature type="transmembrane region" description="Helical" evidence="7">
    <location>
        <begin position="253"/>
        <end position="274"/>
    </location>
</feature>
<dbReference type="GO" id="GO:0005886">
    <property type="term" value="C:plasma membrane"/>
    <property type="evidence" value="ECO:0007669"/>
    <property type="project" value="TreeGrafter"/>
</dbReference>
<evidence type="ECO:0000313" key="9">
    <source>
        <dbReference type="Proteomes" id="UP001139516"/>
    </source>
</evidence>
<dbReference type="EMBL" id="JALPRX010000057">
    <property type="protein sequence ID" value="MCK8785483.1"/>
    <property type="molecule type" value="Genomic_DNA"/>
</dbReference>
<feature type="transmembrane region" description="Helical" evidence="7">
    <location>
        <begin position="166"/>
        <end position="184"/>
    </location>
</feature>
<dbReference type="RefSeq" id="WP_248667600.1">
    <property type="nucleotide sequence ID" value="NZ_JALPRX010000057.1"/>
</dbReference>
<feature type="transmembrane region" description="Helical" evidence="7">
    <location>
        <begin position="414"/>
        <end position="437"/>
    </location>
</feature>
<feature type="transmembrane region" description="Helical" evidence="7">
    <location>
        <begin position="386"/>
        <end position="407"/>
    </location>
</feature>
<feature type="transmembrane region" description="Helical" evidence="7">
    <location>
        <begin position="359"/>
        <end position="380"/>
    </location>
</feature>
<evidence type="ECO:0000256" key="4">
    <source>
        <dbReference type="ARBA" id="ARBA00022989"/>
    </source>
</evidence>
<comment type="similarity">
    <text evidence="2">Belongs to the SLC13A/DASS transporter (TC 2.A.47) family. DIT1 subfamily.</text>
</comment>
<dbReference type="InterPro" id="IPR030676">
    <property type="entry name" value="CitT-rel"/>
</dbReference>
<dbReference type="AlphaFoldDB" id="A0A9X1Y9U3"/>
<evidence type="ECO:0000256" key="5">
    <source>
        <dbReference type="ARBA" id="ARBA00023136"/>
    </source>
</evidence>
<evidence type="ECO:0000256" key="3">
    <source>
        <dbReference type="ARBA" id="ARBA00022692"/>
    </source>
</evidence>
<feature type="transmembrane region" description="Helical" evidence="7">
    <location>
        <begin position="37"/>
        <end position="55"/>
    </location>
</feature>
<evidence type="ECO:0000313" key="8">
    <source>
        <dbReference type="EMBL" id="MCK8785483.1"/>
    </source>
</evidence>
<protein>
    <submittedName>
        <fullName evidence="8">Anion permease</fullName>
    </submittedName>
</protein>
<feature type="region of interest" description="Disordered" evidence="6">
    <location>
        <begin position="1"/>
        <end position="30"/>
    </location>
</feature>